<comment type="similarity">
    <text evidence="1">Belongs to the polysaccharide synthase family.</text>
</comment>
<keyword evidence="2" id="KW-0812">Transmembrane</keyword>
<evidence type="ECO:0000256" key="1">
    <source>
        <dbReference type="ARBA" id="ARBA00007430"/>
    </source>
</evidence>
<dbReference type="InterPro" id="IPR036291">
    <property type="entry name" value="NAD(P)-bd_dom_sf"/>
</dbReference>
<feature type="transmembrane region" description="Helical" evidence="2">
    <location>
        <begin position="52"/>
        <end position="69"/>
    </location>
</feature>
<gene>
    <name evidence="4" type="ORF">DL237_02840</name>
</gene>
<dbReference type="InterPro" id="IPR051203">
    <property type="entry name" value="Polysaccharide_Synthase-Rel"/>
</dbReference>
<dbReference type="OrthoDB" id="9803111at2"/>
<dbReference type="SUPFAM" id="SSF51735">
    <property type="entry name" value="NAD(P)-binding Rossmann-fold domains"/>
    <property type="match status" value="2"/>
</dbReference>
<dbReference type="Pfam" id="PF02719">
    <property type="entry name" value="Polysacc_synt_2"/>
    <property type="match status" value="1"/>
</dbReference>
<evidence type="ECO:0000259" key="3">
    <source>
        <dbReference type="Pfam" id="PF02719"/>
    </source>
</evidence>
<protein>
    <submittedName>
        <fullName evidence="4">Polysaccharide biosynthesis protein</fullName>
    </submittedName>
</protein>
<dbReference type="PANTHER" id="PTHR43318:SF1">
    <property type="entry name" value="POLYSACCHARIDE BIOSYNTHESIS PROTEIN EPSC-RELATED"/>
    <property type="match status" value="1"/>
</dbReference>
<evidence type="ECO:0000313" key="5">
    <source>
        <dbReference type="Proteomes" id="UP000265848"/>
    </source>
</evidence>
<dbReference type="AlphaFoldDB" id="A0A399J4U7"/>
<sequence>MPMRFITRLGTGQKAAILLSLDAGIALLSLAGADLLLNGALPDLRPLADGRFLLLGLLTVLGTSSYLGLPRMKLLAYEKHGIVETGILAASLGASCAVANALPGARIPPQQILFASLLFLALCVSARLALLRLTELLYRLAKARQRLLIYGAGKTGQRIAAALAEDDSMMPVAFLDDNPRLQSLSVGGLHVYSPLRIKTLVQRLDIDSIVLAVPDESRLLQLRNLSDLPCKTLTLPSLAETLAGKRPAQAPSRIALQDLLGRKRLDLEFPEAGDSYAGKSVLVTGAGGSIGSELCRQLAALSPARLVLLDHCELALYTIARELEDMFPELALVPVLGSVCDAPLVRALLGEQRIDTILHAAAYKHVPLVQSNIFAGLRNNIIGTKTVTDAAADARIDRFILISSDKAVRPTSVMGATKRLAEEIVQDHATRAAHTRFSMVRFGNVIGSSGSVIPLFQDQITRGGPVTVTHPEVSRYFMTVTEAVRLVLTAGSFACGGEVFVLDMGAPVRILQVAQQMIRGAGLTIRDEDTPRGEIEIRFTGLRAGEKLHEELFISADMLPTPHAKILRAEERHLSQIEVASALFEIRRAIEARDTDAAANALARWVSERARIKATG</sequence>
<evidence type="ECO:0000313" key="4">
    <source>
        <dbReference type="EMBL" id="RII40270.1"/>
    </source>
</evidence>
<dbReference type="Proteomes" id="UP000265848">
    <property type="component" value="Unassembled WGS sequence"/>
</dbReference>
<organism evidence="4 5">
    <name type="scientific">Pseudooceanicola sediminis</name>
    <dbReference type="NCBI Taxonomy" id="2211117"/>
    <lineage>
        <taxon>Bacteria</taxon>
        <taxon>Pseudomonadati</taxon>
        <taxon>Pseudomonadota</taxon>
        <taxon>Alphaproteobacteria</taxon>
        <taxon>Rhodobacterales</taxon>
        <taxon>Paracoccaceae</taxon>
        <taxon>Pseudooceanicola</taxon>
    </lineage>
</organism>
<evidence type="ECO:0000256" key="2">
    <source>
        <dbReference type="SAM" id="Phobius"/>
    </source>
</evidence>
<keyword evidence="5" id="KW-1185">Reference proteome</keyword>
<keyword evidence="2" id="KW-1133">Transmembrane helix</keyword>
<proteinExistence type="inferred from homology"/>
<accession>A0A399J4U7</accession>
<feature type="domain" description="Polysaccharide biosynthesis protein CapD-like" evidence="3">
    <location>
        <begin position="281"/>
        <end position="568"/>
    </location>
</feature>
<dbReference type="Gene3D" id="3.40.50.720">
    <property type="entry name" value="NAD(P)-binding Rossmann-like Domain"/>
    <property type="match status" value="2"/>
</dbReference>
<reference evidence="4 5" key="1">
    <citation type="submission" date="2018-08" db="EMBL/GenBank/DDBJ databases">
        <title>Pseudooceanicola sediminis CY03 in the family Rhodobacteracea.</title>
        <authorList>
            <person name="Zhang Y.-J."/>
        </authorList>
    </citation>
    <scope>NUCLEOTIDE SEQUENCE [LARGE SCALE GENOMIC DNA]</scope>
    <source>
        <strain evidence="4 5">CY03</strain>
    </source>
</reference>
<dbReference type="InterPro" id="IPR003869">
    <property type="entry name" value="Polysac_CapD-like"/>
</dbReference>
<dbReference type="PANTHER" id="PTHR43318">
    <property type="entry name" value="UDP-N-ACETYLGLUCOSAMINE 4,6-DEHYDRATASE"/>
    <property type="match status" value="1"/>
</dbReference>
<name>A0A399J4U7_9RHOB</name>
<dbReference type="CDD" id="cd05237">
    <property type="entry name" value="UDP_invert_4-6DH_SDR_e"/>
    <property type="match status" value="1"/>
</dbReference>
<keyword evidence="2" id="KW-0472">Membrane</keyword>
<comment type="caution">
    <text evidence="4">The sequence shown here is derived from an EMBL/GenBank/DDBJ whole genome shotgun (WGS) entry which is preliminary data.</text>
</comment>
<dbReference type="EMBL" id="QWJJ01000002">
    <property type="protein sequence ID" value="RII40270.1"/>
    <property type="molecule type" value="Genomic_DNA"/>
</dbReference>
<feature type="transmembrane region" description="Helical" evidence="2">
    <location>
        <begin position="81"/>
        <end position="100"/>
    </location>
</feature>
<feature type="transmembrane region" description="Helical" evidence="2">
    <location>
        <begin position="112"/>
        <end position="130"/>
    </location>
</feature>